<dbReference type="AlphaFoldDB" id="A0A1K0FIJ0"/>
<dbReference type="Pfam" id="PF11387">
    <property type="entry name" value="DUF2795"/>
    <property type="match status" value="1"/>
</dbReference>
<organism evidence="1 2">
    <name type="scientific">Couchioplanes caeruleus subsp. caeruleus</name>
    <dbReference type="NCBI Taxonomy" id="56427"/>
    <lineage>
        <taxon>Bacteria</taxon>
        <taxon>Bacillati</taxon>
        <taxon>Actinomycetota</taxon>
        <taxon>Actinomycetes</taxon>
        <taxon>Micromonosporales</taxon>
        <taxon>Micromonosporaceae</taxon>
        <taxon>Couchioplanes</taxon>
    </lineage>
</organism>
<evidence type="ECO:0000313" key="2">
    <source>
        <dbReference type="Proteomes" id="UP000182486"/>
    </source>
</evidence>
<keyword evidence="2" id="KW-1185">Reference proteome</keyword>
<sequence length="88" mass="9498">MGDADRYGTFVCGYGETMSTDTFAEVQALLEDLDFPADKDAIVRHAAGRGAQENSAAVRALRGMPLATYRNISEIRSSVDLDPSETPD</sequence>
<evidence type="ECO:0000313" key="1">
    <source>
        <dbReference type="EMBL" id="OJF12641.1"/>
    </source>
</evidence>
<gene>
    <name evidence="1" type="ORF">BG844_19615</name>
</gene>
<evidence type="ECO:0008006" key="3">
    <source>
        <dbReference type="Google" id="ProtNLM"/>
    </source>
</evidence>
<accession>A0A1K0FIJ0</accession>
<dbReference type="Proteomes" id="UP000182486">
    <property type="component" value="Unassembled WGS sequence"/>
</dbReference>
<dbReference type="InterPro" id="IPR021527">
    <property type="entry name" value="DUF2795"/>
</dbReference>
<name>A0A1K0FIJ0_9ACTN</name>
<proteinExistence type="predicted"/>
<reference evidence="1 2" key="1">
    <citation type="submission" date="2016-09" db="EMBL/GenBank/DDBJ databases">
        <title>Couchioplanes caeruleus draft genome sequence.</title>
        <authorList>
            <person name="Sheehan J."/>
            <person name="Caffrey P."/>
        </authorList>
    </citation>
    <scope>NUCLEOTIDE SEQUENCE [LARGE SCALE GENOMIC DNA]</scope>
    <source>
        <strain evidence="1 2">DSM 43634</strain>
    </source>
</reference>
<comment type="caution">
    <text evidence="1">The sequence shown here is derived from an EMBL/GenBank/DDBJ whole genome shotgun (WGS) entry which is preliminary data.</text>
</comment>
<protein>
    <recommendedName>
        <fullName evidence="3">DUF2795 domain-containing protein</fullName>
    </recommendedName>
</protein>
<dbReference type="EMBL" id="MEIA01000207">
    <property type="protein sequence ID" value="OJF12641.1"/>
    <property type="molecule type" value="Genomic_DNA"/>
</dbReference>